<keyword evidence="2" id="KW-1185">Reference proteome</keyword>
<sequence length="24" mass="2702">MDLLKFRLSSQSGYQFCCSWGSSA</sequence>
<comment type="caution">
    <text evidence="1">The sequence shown here is derived from an EMBL/GenBank/DDBJ whole genome shotgun (WGS) entry which is preliminary data.</text>
</comment>
<evidence type="ECO:0000313" key="2">
    <source>
        <dbReference type="Proteomes" id="UP000593568"/>
    </source>
</evidence>
<name>A0A7J9FJT5_9ROSI</name>
<organism evidence="1 2">
    <name type="scientific">Gossypium trilobum</name>
    <dbReference type="NCBI Taxonomy" id="34281"/>
    <lineage>
        <taxon>Eukaryota</taxon>
        <taxon>Viridiplantae</taxon>
        <taxon>Streptophyta</taxon>
        <taxon>Embryophyta</taxon>
        <taxon>Tracheophyta</taxon>
        <taxon>Spermatophyta</taxon>
        <taxon>Magnoliopsida</taxon>
        <taxon>eudicotyledons</taxon>
        <taxon>Gunneridae</taxon>
        <taxon>Pentapetalae</taxon>
        <taxon>rosids</taxon>
        <taxon>malvids</taxon>
        <taxon>Malvales</taxon>
        <taxon>Malvaceae</taxon>
        <taxon>Malvoideae</taxon>
        <taxon>Gossypium</taxon>
    </lineage>
</organism>
<dbReference type="EMBL" id="JABEZW010219029">
    <property type="protein sequence ID" value="MBA0785507.1"/>
    <property type="molecule type" value="Genomic_DNA"/>
</dbReference>
<evidence type="ECO:0000313" key="1">
    <source>
        <dbReference type="EMBL" id="MBA0785507.1"/>
    </source>
</evidence>
<dbReference type="AlphaFoldDB" id="A0A7J9FJT5"/>
<proteinExistence type="predicted"/>
<protein>
    <submittedName>
        <fullName evidence="1">Uncharacterized protein</fullName>
    </submittedName>
</protein>
<dbReference type="Proteomes" id="UP000593568">
    <property type="component" value="Unassembled WGS sequence"/>
</dbReference>
<accession>A0A7J9FJT5</accession>
<reference evidence="1 2" key="1">
    <citation type="journal article" date="2019" name="Genome Biol. Evol.">
        <title>Insights into the evolution of the New World diploid cottons (Gossypium, subgenus Houzingenia) based on genome sequencing.</title>
        <authorList>
            <person name="Grover C.E."/>
            <person name="Arick M.A. 2nd"/>
            <person name="Thrash A."/>
            <person name="Conover J.L."/>
            <person name="Sanders W.S."/>
            <person name="Peterson D.G."/>
            <person name="Frelichowski J.E."/>
            <person name="Scheffler J.A."/>
            <person name="Scheffler B.E."/>
            <person name="Wendel J.F."/>
        </authorList>
    </citation>
    <scope>NUCLEOTIDE SEQUENCE [LARGE SCALE GENOMIC DNA]</scope>
    <source>
        <strain evidence="1">8</strain>
        <tissue evidence="1">Leaf</tissue>
    </source>
</reference>
<gene>
    <name evidence="1" type="ORF">Gotri_027652</name>
</gene>